<feature type="region of interest" description="Disordered" evidence="1">
    <location>
        <begin position="103"/>
        <end position="139"/>
    </location>
</feature>
<protein>
    <submittedName>
        <fullName evidence="2">Gene transfer agent family protein</fullName>
    </submittedName>
</protein>
<dbReference type="Proteomes" id="UP001595647">
    <property type="component" value="Unassembled WGS sequence"/>
</dbReference>
<evidence type="ECO:0000313" key="2">
    <source>
        <dbReference type="EMBL" id="MFC3163057.1"/>
    </source>
</evidence>
<sequence>MRGVDLTWAGGEHTFLLTIDLLRALQDKCDAGPQHILERLASGRWMVNDITETIRFGLEGGGLAKDKARELVRLHVEDRPLTEAIPIAQGILMAVLFGPGDDVPGEGEAGTAATRPRRSRAENGGSHTSTNGPESSIAT</sequence>
<evidence type="ECO:0000256" key="1">
    <source>
        <dbReference type="SAM" id="MobiDB-lite"/>
    </source>
</evidence>
<dbReference type="Pfam" id="PF11836">
    <property type="entry name" value="Phage_TAC_11"/>
    <property type="match status" value="1"/>
</dbReference>
<accession>A0ABV7I3W4</accession>
<dbReference type="RefSeq" id="WP_182305392.1">
    <property type="nucleotide sequence ID" value="NZ_CP059896.1"/>
</dbReference>
<evidence type="ECO:0000313" key="3">
    <source>
        <dbReference type="Proteomes" id="UP001595647"/>
    </source>
</evidence>
<dbReference type="EMBL" id="JBHRTG010000007">
    <property type="protein sequence ID" value="MFC3163057.1"/>
    <property type="molecule type" value="Genomic_DNA"/>
</dbReference>
<dbReference type="InterPro" id="IPR021791">
    <property type="entry name" value="Phage_TAC_11"/>
</dbReference>
<proteinExistence type="predicted"/>
<gene>
    <name evidence="2" type="ORF">ACFOHV_07170</name>
</gene>
<comment type="caution">
    <text evidence="2">The sequence shown here is derived from an EMBL/GenBank/DDBJ whole genome shotgun (WGS) entry which is preliminary data.</text>
</comment>
<reference evidence="3" key="1">
    <citation type="journal article" date="2019" name="Int. J. Syst. Evol. Microbiol.">
        <title>The Global Catalogue of Microorganisms (GCM) 10K type strain sequencing project: providing services to taxonomists for standard genome sequencing and annotation.</title>
        <authorList>
            <consortium name="The Broad Institute Genomics Platform"/>
            <consortium name="The Broad Institute Genome Sequencing Center for Infectious Disease"/>
            <person name="Wu L."/>
            <person name="Ma J."/>
        </authorList>
    </citation>
    <scope>NUCLEOTIDE SEQUENCE [LARGE SCALE GENOMIC DNA]</scope>
    <source>
        <strain evidence="3">KCTC 52231</strain>
    </source>
</reference>
<feature type="compositionally biased region" description="Polar residues" evidence="1">
    <location>
        <begin position="125"/>
        <end position="139"/>
    </location>
</feature>
<name>A0ABV7I3W4_9HYPH</name>
<keyword evidence="3" id="KW-1185">Reference proteome</keyword>
<organism evidence="2 3">
    <name type="scientific">Ciceribacter thiooxidans</name>
    <dbReference type="NCBI Taxonomy" id="1969821"/>
    <lineage>
        <taxon>Bacteria</taxon>
        <taxon>Pseudomonadati</taxon>
        <taxon>Pseudomonadota</taxon>
        <taxon>Alphaproteobacteria</taxon>
        <taxon>Hyphomicrobiales</taxon>
        <taxon>Rhizobiaceae</taxon>
        <taxon>Ciceribacter</taxon>
    </lineage>
</organism>